<evidence type="ECO:0000256" key="1">
    <source>
        <dbReference type="ARBA" id="ARBA00004141"/>
    </source>
</evidence>
<evidence type="ECO:0000256" key="5">
    <source>
        <dbReference type="ARBA" id="ARBA00022832"/>
    </source>
</evidence>
<dbReference type="GO" id="GO:0006633">
    <property type="term" value="P:fatty acid biosynthetic process"/>
    <property type="evidence" value="ECO:0007669"/>
    <property type="project" value="UniProtKB-KW"/>
</dbReference>
<protein>
    <submittedName>
        <fullName evidence="14">Long chain acyl-CoA desaturase</fullName>
    </submittedName>
</protein>
<dbReference type="Proteomes" id="UP000061457">
    <property type="component" value="Chromosome I"/>
</dbReference>
<gene>
    <name evidence="14" type="ORF">PP2015_88</name>
</gene>
<name>A0A0S2JX71_9GAMM</name>
<keyword evidence="7" id="KW-0560">Oxidoreductase</keyword>
<keyword evidence="8" id="KW-0408">Iron</keyword>
<evidence type="ECO:0000256" key="7">
    <source>
        <dbReference type="ARBA" id="ARBA00023002"/>
    </source>
</evidence>
<evidence type="ECO:0000256" key="12">
    <source>
        <dbReference type="SAM" id="Phobius"/>
    </source>
</evidence>
<evidence type="ECO:0000259" key="13">
    <source>
        <dbReference type="Pfam" id="PF00487"/>
    </source>
</evidence>
<dbReference type="Pfam" id="PF00487">
    <property type="entry name" value="FA_desaturase"/>
    <property type="match status" value="1"/>
</dbReference>
<dbReference type="EMBL" id="CP013187">
    <property type="protein sequence ID" value="ALO40616.1"/>
    <property type="molecule type" value="Genomic_DNA"/>
</dbReference>
<dbReference type="AlphaFoldDB" id="A0A0S2JX71"/>
<dbReference type="GO" id="GO:0016717">
    <property type="term" value="F:oxidoreductase activity, acting on paired donors, with oxidation of a pair of donors resulting in the reduction of molecular oxygen to two molecules of water"/>
    <property type="evidence" value="ECO:0007669"/>
    <property type="project" value="InterPro"/>
</dbReference>
<keyword evidence="3" id="KW-0444">Lipid biosynthesis</keyword>
<evidence type="ECO:0000256" key="3">
    <source>
        <dbReference type="ARBA" id="ARBA00022516"/>
    </source>
</evidence>
<evidence type="ECO:0000256" key="4">
    <source>
        <dbReference type="ARBA" id="ARBA00022692"/>
    </source>
</evidence>
<accession>A0A0S2JX71</accession>
<dbReference type="STRING" id="161398.PP2015_88"/>
<dbReference type="PATRIC" id="fig|161398.10.peg.90"/>
<evidence type="ECO:0000256" key="10">
    <source>
        <dbReference type="ARBA" id="ARBA00023136"/>
    </source>
</evidence>
<dbReference type="GO" id="GO:0016020">
    <property type="term" value="C:membrane"/>
    <property type="evidence" value="ECO:0007669"/>
    <property type="project" value="UniProtKB-SubCell"/>
</dbReference>
<sequence>MKKPPLLWTNVLFFALSFLAAITLVPWYGFTHGFETSTWIAFVACMFYAGLSITAGYHRLWAHKTYEAHPAVQWVFALGGAFALQNSALHWSSDHRVHHGQVDDPVKDPYAATNGFWYSHIGWMLRDYQGKNYGDYSNARDLQRNPIVMFQHRHYMKLVLLTNVGIPLLLGALFGDIIGMLLLAGVLRLVLSQHFTFFINSLAHIWGSRPYTEKNTARDNGFLALFTYGEGYHNFHHIFASDYRNGIRWYHYDPTKWMIRAFAAVGLASKLKRTPVERIEKAKAETLLLKTKVKLAKLPLAQDQLTLLQQEYDLLLKKLQTFCAAQKQLLEAKADSMREQCDTSAIAKQYKELEAAWQTQKQAWLALNARLLSNAYTKPLN</sequence>
<keyword evidence="9" id="KW-0443">Lipid metabolism</keyword>
<comment type="subcellular location">
    <subcellularLocation>
        <location evidence="1">Membrane</location>
        <topology evidence="1">Multi-pass membrane protein</topology>
    </subcellularLocation>
</comment>
<comment type="similarity">
    <text evidence="2">Belongs to the fatty acid desaturase type 2 family.</text>
</comment>
<dbReference type="PANTHER" id="PTHR11351:SF31">
    <property type="entry name" value="DESATURASE 1, ISOFORM A-RELATED"/>
    <property type="match status" value="1"/>
</dbReference>
<dbReference type="RefSeq" id="WP_058028410.1">
    <property type="nucleotide sequence ID" value="NZ_CP013187.1"/>
</dbReference>
<keyword evidence="10 12" id="KW-0472">Membrane</keyword>
<reference evidence="14 15" key="1">
    <citation type="submission" date="2015-11" db="EMBL/GenBank/DDBJ databases">
        <authorList>
            <person name="Zhang Y."/>
            <person name="Guo Z."/>
        </authorList>
    </citation>
    <scope>NUCLEOTIDE SEQUENCE [LARGE SCALE GENOMIC DNA]</scope>
    <source>
        <strain evidence="14 15">KCTC 12086</strain>
    </source>
</reference>
<keyword evidence="15" id="KW-1185">Reference proteome</keyword>
<dbReference type="PANTHER" id="PTHR11351">
    <property type="entry name" value="ACYL-COA DESATURASE"/>
    <property type="match status" value="1"/>
</dbReference>
<feature type="domain" description="Fatty acid desaturase" evidence="13">
    <location>
        <begin position="38"/>
        <end position="264"/>
    </location>
</feature>
<evidence type="ECO:0000256" key="8">
    <source>
        <dbReference type="ARBA" id="ARBA00023004"/>
    </source>
</evidence>
<feature type="transmembrane region" description="Helical" evidence="12">
    <location>
        <begin position="36"/>
        <end position="57"/>
    </location>
</feature>
<proteinExistence type="inferred from homology"/>
<keyword evidence="6 12" id="KW-1133">Transmembrane helix</keyword>
<evidence type="ECO:0000256" key="9">
    <source>
        <dbReference type="ARBA" id="ARBA00023098"/>
    </source>
</evidence>
<evidence type="ECO:0000313" key="14">
    <source>
        <dbReference type="EMBL" id="ALO40616.1"/>
    </source>
</evidence>
<evidence type="ECO:0000256" key="2">
    <source>
        <dbReference type="ARBA" id="ARBA00008749"/>
    </source>
</evidence>
<dbReference type="PRINTS" id="PR00075">
    <property type="entry name" value="FACDDSATRASE"/>
</dbReference>
<dbReference type="CDD" id="cd03505">
    <property type="entry name" value="Delta9-FADS-like"/>
    <property type="match status" value="1"/>
</dbReference>
<keyword evidence="5" id="KW-0276">Fatty acid metabolism</keyword>
<dbReference type="OrthoDB" id="19906at2"/>
<dbReference type="KEGG" id="pphe:PP2015_88"/>
<evidence type="ECO:0000256" key="11">
    <source>
        <dbReference type="ARBA" id="ARBA00023160"/>
    </source>
</evidence>
<feature type="transmembrane region" description="Helical" evidence="12">
    <location>
        <begin position="7"/>
        <end position="30"/>
    </location>
</feature>
<feature type="transmembrane region" description="Helical" evidence="12">
    <location>
        <begin position="158"/>
        <end position="191"/>
    </location>
</feature>
<dbReference type="InterPro" id="IPR005804">
    <property type="entry name" value="FA_desaturase_dom"/>
</dbReference>
<evidence type="ECO:0000313" key="15">
    <source>
        <dbReference type="Proteomes" id="UP000061457"/>
    </source>
</evidence>
<dbReference type="InterPro" id="IPR015876">
    <property type="entry name" value="Acyl-CoA_DS"/>
</dbReference>
<keyword evidence="11" id="KW-0275">Fatty acid biosynthesis</keyword>
<keyword evidence="4 12" id="KW-0812">Transmembrane</keyword>
<evidence type="ECO:0000256" key="6">
    <source>
        <dbReference type="ARBA" id="ARBA00022989"/>
    </source>
</evidence>
<organism evidence="14 15">
    <name type="scientific">Pseudoalteromonas phenolica</name>
    <dbReference type="NCBI Taxonomy" id="161398"/>
    <lineage>
        <taxon>Bacteria</taxon>
        <taxon>Pseudomonadati</taxon>
        <taxon>Pseudomonadota</taxon>
        <taxon>Gammaproteobacteria</taxon>
        <taxon>Alteromonadales</taxon>
        <taxon>Pseudoalteromonadaceae</taxon>
        <taxon>Pseudoalteromonas</taxon>
    </lineage>
</organism>